<dbReference type="SUPFAM" id="SSF47413">
    <property type="entry name" value="lambda repressor-like DNA-binding domains"/>
    <property type="match status" value="1"/>
</dbReference>
<name>A0ABQ3Y5N8_9ACTN</name>
<reference evidence="2 3" key="1">
    <citation type="submission" date="2021-01" db="EMBL/GenBank/DDBJ databases">
        <title>Whole genome shotgun sequence of Actinoplanes deccanensis NBRC 13994.</title>
        <authorList>
            <person name="Komaki H."/>
            <person name="Tamura T."/>
        </authorList>
    </citation>
    <scope>NUCLEOTIDE SEQUENCE [LARGE SCALE GENOMIC DNA]</scope>
    <source>
        <strain evidence="2 3">NBRC 13994</strain>
    </source>
</reference>
<dbReference type="InterPro" id="IPR001387">
    <property type="entry name" value="Cro/C1-type_HTH"/>
</dbReference>
<evidence type="ECO:0000313" key="3">
    <source>
        <dbReference type="Proteomes" id="UP000609879"/>
    </source>
</evidence>
<evidence type="ECO:0000259" key="1">
    <source>
        <dbReference type="PROSITE" id="PS50943"/>
    </source>
</evidence>
<dbReference type="Pfam" id="PF13560">
    <property type="entry name" value="HTH_31"/>
    <property type="match status" value="1"/>
</dbReference>
<dbReference type="InterPro" id="IPR010982">
    <property type="entry name" value="Lambda_DNA-bd_dom_sf"/>
</dbReference>
<gene>
    <name evidence="2" type="ORF">Ade02nite_39420</name>
</gene>
<dbReference type="InterPro" id="IPR043917">
    <property type="entry name" value="DUF5753"/>
</dbReference>
<organism evidence="2 3">
    <name type="scientific">Paractinoplanes deccanensis</name>
    <dbReference type="NCBI Taxonomy" id="113561"/>
    <lineage>
        <taxon>Bacteria</taxon>
        <taxon>Bacillati</taxon>
        <taxon>Actinomycetota</taxon>
        <taxon>Actinomycetes</taxon>
        <taxon>Micromonosporales</taxon>
        <taxon>Micromonosporaceae</taxon>
        <taxon>Paractinoplanes</taxon>
    </lineage>
</organism>
<comment type="caution">
    <text evidence="2">The sequence shown here is derived from an EMBL/GenBank/DDBJ whole genome shotgun (WGS) entry which is preliminary data.</text>
</comment>
<dbReference type="Proteomes" id="UP000609879">
    <property type="component" value="Unassembled WGS sequence"/>
</dbReference>
<sequence length="298" mass="33219">MSAGTQQEEAPSGGPTVLRILLGTQLRKLREAKGITREDAGWEIRASGSKISRMELGRVSFKERDVNDLLTLYGVKDANERESLLVLARQANNPGWWQQFSDVMPGWFQSYLGLEAAATLIRTYEIQFVPGLLQTADYARAVIMLGHAGVTPEEMDRRVDLRRQRQAILDRPNDAPQLWAVIDEAVLRRPIGGVEVMRAQIEALIEAAKKPNVRLQIIPFHAGGHAAAGGPFAILRFPEPELPDVVYVEQLTSAIYLDKREDVDQYAMAMERVCIDAEPPNHTPEILGKLLHEIGRPA</sequence>
<proteinExistence type="predicted"/>
<dbReference type="EMBL" id="BOMI01000075">
    <property type="protein sequence ID" value="GID75301.1"/>
    <property type="molecule type" value="Genomic_DNA"/>
</dbReference>
<dbReference type="CDD" id="cd00093">
    <property type="entry name" value="HTH_XRE"/>
    <property type="match status" value="1"/>
</dbReference>
<accession>A0ABQ3Y5N8</accession>
<dbReference type="Pfam" id="PF19054">
    <property type="entry name" value="DUF5753"/>
    <property type="match status" value="1"/>
</dbReference>
<protein>
    <submittedName>
        <fullName evidence="2">Transcriptional regulator</fullName>
    </submittedName>
</protein>
<dbReference type="RefSeq" id="WP_239168890.1">
    <property type="nucleotide sequence ID" value="NZ_BOMI01000075.1"/>
</dbReference>
<dbReference type="Gene3D" id="1.10.260.40">
    <property type="entry name" value="lambda repressor-like DNA-binding domains"/>
    <property type="match status" value="1"/>
</dbReference>
<feature type="domain" description="HTH cro/C1-type" evidence="1">
    <location>
        <begin position="26"/>
        <end position="81"/>
    </location>
</feature>
<evidence type="ECO:0000313" key="2">
    <source>
        <dbReference type="EMBL" id="GID75301.1"/>
    </source>
</evidence>
<dbReference type="PROSITE" id="PS50943">
    <property type="entry name" value="HTH_CROC1"/>
    <property type="match status" value="1"/>
</dbReference>
<keyword evidence="3" id="KW-1185">Reference proteome</keyword>